<evidence type="ECO:0000256" key="5">
    <source>
        <dbReference type="ARBA" id="ARBA00022989"/>
    </source>
</evidence>
<accession>V6J1C2</accession>
<keyword evidence="10" id="KW-1185">Reference proteome</keyword>
<comment type="caution">
    <text evidence="9">The sequence shown here is derived from an EMBL/GenBank/DDBJ whole genome shotgun (WGS) entry which is preliminary data.</text>
</comment>
<evidence type="ECO:0000259" key="8">
    <source>
        <dbReference type="Pfam" id="PF04239"/>
    </source>
</evidence>
<dbReference type="EMBL" id="AWTC01000001">
    <property type="protein sequence ID" value="EST13678.1"/>
    <property type="molecule type" value="Genomic_DNA"/>
</dbReference>
<protein>
    <recommendedName>
        <fullName evidence="8">YetF C-terminal domain-containing protein</fullName>
    </recommendedName>
</protein>
<reference evidence="9 10" key="1">
    <citation type="journal article" date="2013" name="Genome Announc.">
        <title>Genome Sequence of Sporolactobacillus laevolacticus DSM442, an Efficient Polymer-Grade D-Lactate Producer from Agricultural Waste Cottonseed as a Nitrogen Source.</title>
        <authorList>
            <person name="Wang H."/>
            <person name="Wang L."/>
            <person name="Ju J."/>
            <person name="Yu B."/>
            <person name="Ma Y."/>
        </authorList>
    </citation>
    <scope>NUCLEOTIDE SEQUENCE [LARGE SCALE GENOMIC DNA]</scope>
    <source>
        <strain evidence="9 10">DSM 442</strain>
    </source>
</reference>
<feature type="domain" description="YetF C-terminal" evidence="8">
    <location>
        <begin position="113"/>
        <end position="161"/>
    </location>
</feature>
<sequence>METSATRVIFLALLLLFGFRKTMSEKIVNQSCAEFLLIIAAAELSVVAVVQPDKPLMPLLVPLLILIFAFRSRFLLYRFTANWSTRDHLIQYHNDTEKKSEITAVQYRPNNAPPRMGLSLIENGKVRGDNLKQIGKTQLWLRQELRKFGYRNIRQVNYLTMDSLGNFYMDLNKYIGKN</sequence>
<feature type="transmembrane region" description="Helical" evidence="7">
    <location>
        <begin position="56"/>
        <end position="76"/>
    </location>
</feature>
<dbReference type="AlphaFoldDB" id="V6J1C2"/>
<comment type="subcellular location">
    <subcellularLocation>
        <location evidence="1">Cell membrane</location>
        <topology evidence="1">Multi-pass membrane protein</topology>
    </subcellularLocation>
</comment>
<dbReference type="eggNOG" id="COG2323">
    <property type="taxonomic scope" value="Bacteria"/>
</dbReference>
<gene>
    <name evidence="9" type="ORF">P343_01225</name>
</gene>
<dbReference type="RefSeq" id="WP_023508563.1">
    <property type="nucleotide sequence ID" value="NZ_AWTC01000001.1"/>
</dbReference>
<comment type="similarity">
    <text evidence="2">Belongs to the UPF0702 family.</text>
</comment>
<evidence type="ECO:0000256" key="1">
    <source>
        <dbReference type="ARBA" id="ARBA00004651"/>
    </source>
</evidence>
<dbReference type="Proteomes" id="UP000018296">
    <property type="component" value="Unassembled WGS sequence"/>
</dbReference>
<dbReference type="Gene3D" id="3.30.240.20">
    <property type="entry name" value="bsu07140 like domains"/>
    <property type="match status" value="1"/>
</dbReference>
<keyword evidence="6 7" id="KW-0472">Membrane</keyword>
<dbReference type="Pfam" id="PF04239">
    <property type="entry name" value="DUF421"/>
    <property type="match status" value="1"/>
</dbReference>
<dbReference type="PANTHER" id="PTHR34582">
    <property type="entry name" value="UPF0702 TRANSMEMBRANE PROTEIN YCAP"/>
    <property type="match status" value="1"/>
</dbReference>
<dbReference type="STRING" id="1395513.P343_01225"/>
<organism evidence="9 10">
    <name type="scientific">Sporolactobacillus laevolacticus DSM 442</name>
    <dbReference type="NCBI Taxonomy" id="1395513"/>
    <lineage>
        <taxon>Bacteria</taxon>
        <taxon>Bacillati</taxon>
        <taxon>Bacillota</taxon>
        <taxon>Bacilli</taxon>
        <taxon>Bacillales</taxon>
        <taxon>Sporolactobacillaceae</taxon>
        <taxon>Sporolactobacillus</taxon>
    </lineage>
</organism>
<dbReference type="GO" id="GO:0005886">
    <property type="term" value="C:plasma membrane"/>
    <property type="evidence" value="ECO:0007669"/>
    <property type="project" value="UniProtKB-SubCell"/>
</dbReference>
<evidence type="ECO:0000256" key="2">
    <source>
        <dbReference type="ARBA" id="ARBA00006448"/>
    </source>
</evidence>
<evidence type="ECO:0000256" key="4">
    <source>
        <dbReference type="ARBA" id="ARBA00022692"/>
    </source>
</evidence>
<proteinExistence type="inferred from homology"/>
<dbReference type="InterPro" id="IPR023090">
    <property type="entry name" value="UPF0702_alpha/beta_dom_sf"/>
</dbReference>
<keyword evidence="4 7" id="KW-0812">Transmembrane</keyword>
<name>V6J1C2_9BACL</name>
<dbReference type="PANTHER" id="PTHR34582:SF2">
    <property type="entry name" value="UPF0702 TRANSMEMBRANE PROTEIN YDFR"/>
    <property type="match status" value="1"/>
</dbReference>
<evidence type="ECO:0000313" key="10">
    <source>
        <dbReference type="Proteomes" id="UP000018296"/>
    </source>
</evidence>
<evidence type="ECO:0000313" key="9">
    <source>
        <dbReference type="EMBL" id="EST13678.1"/>
    </source>
</evidence>
<keyword evidence="5 7" id="KW-1133">Transmembrane helix</keyword>
<keyword evidence="3" id="KW-1003">Cell membrane</keyword>
<evidence type="ECO:0000256" key="3">
    <source>
        <dbReference type="ARBA" id="ARBA00022475"/>
    </source>
</evidence>
<evidence type="ECO:0000256" key="7">
    <source>
        <dbReference type="SAM" id="Phobius"/>
    </source>
</evidence>
<dbReference type="InterPro" id="IPR007353">
    <property type="entry name" value="DUF421"/>
</dbReference>
<evidence type="ECO:0000256" key="6">
    <source>
        <dbReference type="ARBA" id="ARBA00023136"/>
    </source>
</evidence>
<dbReference type="PATRIC" id="fig|1395513.3.peg.249"/>
<dbReference type="OrthoDB" id="1682423at2"/>